<dbReference type="PANTHER" id="PTHR10956:SF0">
    <property type="entry name" value="60S RIBOSOMAL PROTEIN L31"/>
    <property type="match status" value="1"/>
</dbReference>
<comment type="similarity">
    <text evidence="1">Belongs to the eukaryotic ribosomal protein eL31 family.</text>
</comment>
<evidence type="ECO:0000256" key="3">
    <source>
        <dbReference type="ARBA" id="ARBA00023274"/>
    </source>
</evidence>
<dbReference type="SMART" id="SM01380">
    <property type="entry name" value="Ribosomal_L31e"/>
    <property type="match status" value="1"/>
</dbReference>
<dbReference type="OrthoDB" id="9739313at2759"/>
<dbReference type="Pfam" id="PF01198">
    <property type="entry name" value="Ribosomal_L31e"/>
    <property type="match status" value="1"/>
</dbReference>
<evidence type="ECO:0000256" key="1">
    <source>
        <dbReference type="ARBA" id="ARBA00010808"/>
    </source>
</evidence>
<accession>A0A6A1Q770</accession>
<dbReference type="SUPFAM" id="SSF54575">
    <property type="entry name" value="Ribosomal protein L31e"/>
    <property type="match status" value="1"/>
</dbReference>
<sequence>MPPARKDGERGCSAITEEVTRESTVNIHEQTHGVGFKKRAPQALKEIQKSAKKETGTPDVHSDNSFNKAVSAKGLRNVPYCIHLWLCGCPENIKLKIHQTSSIRWLPKYLSPL</sequence>
<protein>
    <submittedName>
        <fullName evidence="4">Uncharacterized protein</fullName>
    </submittedName>
</protein>
<evidence type="ECO:0000313" key="5">
    <source>
        <dbReference type="Proteomes" id="UP000437017"/>
    </source>
</evidence>
<dbReference type="EMBL" id="SGJD01001117">
    <property type="protein sequence ID" value="KAB0401971.1"/>
    <property type="molecule type" value="Genomic_DNA"/>
</dbReference>
<proteinExistence type="inferred from homology"/>
<keyword evidence="2" id="KW-0689">Ribosomal protein</keyword>
<keyword evidence="5" id="KW-1185">Reference proteome</keyword>
<dbReference type="PANTHER" id="PTHR10956">
    <property type="entry name" value="60S RIBOSOMAL PROTEIN L31"/>
    <property type="match status" value="1"/>
</dbReference>
<name>A0A6A1Q770_BALPH</name>
<reference evidence="4 5" key="1">
    <citation type="journal article" date="2019" name="PLoS ONE">
        <title>Genomic analyses reveal an absence of contemporary introgressive admixture between fin whales and blue whales, despite known hybrids.</title>
        <authorList>
            <person name="Westbury M.V."/>
            <person name="Petersen B."/>
            <person name="Lorenzen E.D."/>
        </authorList>
    </citation>
    <scope>NUCLEOTIDE SEQUENCE [LARGE SCALE GENOMIC DNA]</scope>
    <source>
        <strain evidence="4">FinWhale-01</strain>
    </source>
</reference>
<evidence type="ECO:0000256" key="2">
    <source>
        <dbReference type="ARBA" id="ARBA00022980"/>
    </source>
</evidence>
<evidence type="ECO:0000313" key="4">
    <source>
        <dbReference type="EMBL" id="KAB0401971.1"/>
    </source>
</evidence>
<dbReference type="AlphaFoldDB" id="A0A6A1Q770"/>
<organism evidence="4 5">
    <name type="scientific">Balaenoptera physalus</name>
    <name type="common">Fin whale</name>
    <name type="synonym">Balaena physalus</name>
    <dbReference type="NCBI Taxonomy" id="9770"/>
    <lineage>
        <taxon>Eukaryota</taxon>
        <taxon>Metazoa</taxon>
        <taxon>Chordata</taxon>
        <taxon>Craniata</taxon>
        <taxon>Vertebrata</taxon>
        <taxon>Euteleostomi</taxon>
        <taxon>Mammalia</taxon>
        <taxon>Eutheria</taxon>
        <taxon>Laurasiatheria</taxon>
        <taxon>Artiodactyla</taxon>
        <taxon>Whippomorpha</taxon>
        <taxon>Cetacea</taxon>
        <taxon>Mysticeti</taxon>
        <taxon>Balaenopteridae</taxon>
        <taxon>Balaenoptera</taxon>
    </lineage>
</organism>
<comment type="caution">
    <text evidence="4">The sequence shown here is derived from an EMBL/GenBank/DDBJ whole genome shotgun (WGS) entry which is preliminary data.</text>
</comment>
<dbReference type="GO" id="GO:0003735">
    <property type="term" value="F:structural constituent of ribosome"/>
    <property type="evidence" value="ECO:0007669"/>
    <property type="project" value="InterPro"/>
</dbReference>
<dbReference type="InterPro" id="IPR000054">
    <property type="entry name" value="Ribosomal_eL31"/>
</dbReference>
<dbReference type="Proteomes" id="UP000437017">
    <property type="component" value="Unassembled WGS sequence"/>
</dbReference>
<dbReference type="InterPro" id="IPR023621">
    <property type="entry name" value="Ribosomal_eL31_dom_sf"/>
</dbReference>
<dbReference type="GO" id="GO:0002181">
    <property type="term" value="P:cytoplasmic translation"/>
    <property type="evidence" value="ECO:0007669"/>
    <property type="project" value="TreeGrafter"/>
</dbReference>
<dbReference type="GO" id="GO:0022625">
    <property type="term" value="C:cytosolic large ribosomal subunit"/>
    <property type="evidence" value="ECO:0007669"/>
    <property type="project" value="TreeGrafter"/>
</dbReference>
<dbReference type="Gene3D" id="3.10.440.10">
    <property type="match status" value="1"/>
</dbReference>
<keyword evidence="3" id="KW-0687">Ribonucleoprotein</keyword>
<gene>
    <name evidence="4" type="ORF">E2I00_012994</name>
</gene>